<organism evidence="1 2">
    <name type="scientific">Digitaria exilis</name>
    <dbReference type="NCBI Taxonomy" id="1010633"/>
    <lineage>
        <taxon>Eukaryota</taxon>
        <taxon>Viridiplantae</taxon>
        <taxon>Streptophyta</taxon>
        <taxon>Embryophyta</taxon>
        <taxon>Tracheophyta</taxon>
        <taxon>Spermatophyta</taxon>
        <taxon>Magnoliopsida</taxon>
        <taxon>Liliopsida</taxon>
        <taxon>Poales</taxon>
        <taxon>Poaceae</taxon>
        <taxon>PACMAD clade</taxon>
        <taxon>Panicoideae</taxon>
        <taxon>Panicodae</taxon>
        <taxon>Paniceae</taxon>
        <taxon>Anthephorinae</taxon>
        <taxon>Digitaria</taxon>
    </lineage>
</organism>
<gene>
    <name evidence="1" type="ORF">HU200_057648</name>
</gene>
<protein>
    <submittedName>
        <fullName evidence="1">Uncharacterized protein</fullName>
    </submittedName>
</protein>
<evidence type="ECO:0000313" key="2">
    <source>
        <dbReference type="Proteomes" id="UP000636709"/>
    </source>
</evidence>
<dbReference type="EMBL" id="JACEFO010002440">
    <property type="protein sequence ID" value="KAF8660498.1"/>
    <property type="molecule type" value="Genomic_DNA"/>
</dbReference>
<keyword evidence="2" id="KW-1185">Reference proteome</keyword>
<reference evidence="1" key="1">
    <citation type="submission" date="2020-07" db="EMBL/GenBank/DDBJ databases">
        <title>Genome sequence and genetic diversity analysis of an under-domesticated orphan crop, white fonio (Digitaria exilis).</title>
        <authorList>
            <person name="Bennetzen J.L."/>
            <person name="Chen S."/>
            <person name="Ma X."/>
            <person name="Wang X."/>
            <person name="Yssel A.E.J."/>
            <person name="Chaluvadi S.R."/>
            <person name="Johnson M."/>
            <person name="Gangashetty P."/>
            <person name="Hamidou F."/>
            <person name="Sanogo M.D."/>
            <person name="Zwaenepoel A."/>
            <person name="Wallace J."/>
            <person name="Van De Peer Y."/>
            <person name="Van Deynze A."/>
        </authorList>
    </citation>
    <scope>NUCLEOTIDE SEQUENCE</scope>
    <source>
        <tissue evidence="1">Leaves</tissue>
    </source>
</reference>
<name>A0A835ADN1_9POAL</name>
<dbReference type="AlphaFoldDB" id="A0A835ADN1"/>
<proteinExistence type="predicted"/>
<accession>A0A835ADN1</accession>
<comment type="caution">
    <text evidence="1">The sequence shown here is derived from an EMBL/GenBank/DDBJ whole genome shotgun (WGS) entry which is preliminary data.</text>
</comment>
<dbReference type="Proteomes" id="UP000636709">
    <property type="component" value="Unassembled WGS sequence"/>
</dbReference>
<evidence type="ECO:0000313" key="1">
    <source>
        <dbReference type="EMBL" id="KAF8660498.1"/>
    </source>
</evidence>
<sequence>MEACLVWPTSVMESVYFLLKFRESIEQGWMPDSAKSVKGKDHYRGFDNKAEKADMVEKKKQLAWKPPPDGCTKEKSIFSAWRVLWRCASADKAEAWACAEGVQLASEWAQVKAMLNKEDRSQISFILS</sequence>